<comment type="caution">
    <text evidence="1">The sequence shown here is derived from an EMBL/GenBank/DDBJ whole genome shotgun (WGS) entry which is preliminary data.</text>
</comment>
<sequence>MMGALSVIHGFWCLRPRAALAEIEVVTPRAIEEATCSAGHIERDSRDAIHAFLRVFQNRGMSLSDAH</sequence>
<name>A0AAE8QHG1_9HYPH</name>
<dbReference type="Proteomes" id="UP000291892">
    <property type="component" value="Unassembled WGS sequence"/>
</dbReference>
<evidence type="ECO:0000313" key="1">
    <source>
        <dbReference type="EMBL" id="TBF20295.1"/>
    </source>
</evidence>
<gene>
    <name evidence="1" type="ORF">ELG94_19090</name>
</gene>
<dbReference type="EMBL" id="SIKX01000001">
    <property type="protein sequence ID" value="TBF20295.1"/>
    <property type="molecule type" value="Genomic_DNA"/>
</dbReference>
<organism evidence="1 2">
    <name type="scientific">Rhizobium ruizarguesonis</name>
    <dbReference type="NCBI Taxonomy" id="2081791"/>
    <lineage>
        <taxon>Bacteria</taxon>
        <taxon>Pseudomonadati</taxon>
        <taxon>Pseudomonadota</taxon>
        <taxon>Alphaproteobacteria</taxon>
        <taxon>Hyphomicrobiales</taxon>
        <taxon>Rhizobiaceae</taxon>
        <taxon>Rhizobium/Agrobacterium group</taxon>
        <taxon>Rhizobium</taxon>
    </lineage>
</organism>
<dbReference type="AlphaFoldDB" id="A0AAE8QHG1"/>
<proteinExistence type="predicted"/>
<reference evidence="1 2" key="1">
    <citation type="submission" date="2019-02" db="EMBL/GenBank/DDBJ databases">
        <title>The genomic architecture of introgression among sibling species of bacteria.</title>
        <authorList>
            <person name="Cavassim M.I.A."/>
            <person name="Moeskjaer S."/>
            <person name="Moslemi C."/>
            <person name="Fields B."/>
            <person name="Bachmann A."/>
            <person name="Vilhjalmsson B."/>
            <person name="Schierup M.H."/>
            <person name="Young J.P.W."/>
            <person name="Andersen S.U."/>
        </authorList>
    </citation>
    <scope>NUCLEOTIDE SEQUENCE [LARGE SCALE GENOMIC DNA]</scope>
    <source>
        <strain evidence="1 2">SM42</strain>
    </source>
</reference>
<accession>A0AAE8QHG1</accession>
<protein>
    <submittedName>
        <fullName evidence="1">Uncharacterized protein</fullName>
    </submittedName>
</protein>
<evidence type="ECO:0000313" key="2">
    <source>
        <dbReference type="Proteomes" id="UP000291892"/>
    </source>
</evidence>